<organism evidence="3 4">
    <name type="scientific">Corynebacterium mucifaciens</name>
    <dbReference type="NCBI Taxonomy" id="57171"/>
    <lineage>
        <taxon>Bacteria</taxon>
        <taxon>Bacillati</taxon>
        <taxon>Actinomycetota</taxon>
        <taxon>Actinomycetes</taxon>
        <taxon>Mycobacteriales</taxon>
        <taxon>Corynebacteriaceae</taxon>
        <taxon>Corynebacterium</taxon>
    </lineage>
</organism>
<name>A0A7X6REK1_9CORY</name>
<evidence type="ECO:0000313" key="5">
    <source>
        <dbReference type="Proteomes" id="UP001549139"/>
    </source>
</evidence>
<evidence type="ECO:0000313" key="4">
    <source>
        <dbReference type="Proteomes" id="UP000554284"/>
    </source>
</evidence>
<evidence type="ECO:0000256" key="1">
    <source>
        <dbReference type="SAM" id="MobiDB-lite"/>
    </source>
</evidence>
<accession>A0A7X6REK1</accession>
<feature type="compositionally biased region" description="Basic and acidic residues" evidence="1">
    <location>
        <begin position="72"/>
        <end position="89"/>
    </location>
</feature>
<dbReference type="Proteomes" id="UP001549139">
    <property type="component" value="Unassembled WGS sequence"/>
</dbReference>
<dbReference type="EMBL" id="JBEPNZ010000001">
    <property type="protein sequence ID" value="MET3945203.1"/>
    <property type="molecule type" value="Genomic_DNA"/>
</dbReference>
<protein>
    <submittedName>
        <fullName evidence="3">Uncharacterized protein</fullName>
    </submittedName>
</protein>
<keyword evidence="5" id="KW-1185">Reference proteome</keyword>
<feature type="compositionally biased region" description="Low complexity" evidence="1">
    <location>
        <begin position="38"/>
        <end position="49"/>
    </location>
</feature>
<dbReference type="Proteomes" id="UP000554284">
    <property type="component" value="Unassembled WGS sequence"/>
</dbReference>
<feature type="region of interest" description="Disordered" evidence="1">
    <location>
        <begin position="31"/>
        <end position="268"/>
    </location>
</feature>
<comment type="caution">
    <text evidence="3">The sequence shown here is derived from an EMBL/GenBank/DDBJ whole genome shotgun (WGS) entry which is preliminary data.</text>
</comment>
<evidence type="ECO:0000313" key="2">
    <source>
        <dbReference type="EMBL" id="MET3945203.1"/>
    </source>
</evidence>
<feature type="compositionally biased region" description="Low complexity" evidence="1">
    <location>
        <begin position="160"/>
        <end position="197"/>
    </location>
</feature>
<gene>
    <name evidence="3" type="ORF">HF989_05765</name>
    <name evidence="2" type="ORF">JOF50_002002</name>
</gene>
<sequence>MEGTARRVAVFLGAGVLLAALVGVTVWATSAPGQNNRAGFTAEAAGTAEPSSTSASPGETKPPGSADQGSDDDSRTSRQRDGEPGDTREAGQTVASAPSGYNAASDPYLPPHAVVTRAPQSGQTSRVYRPSNIVPSTALPTAAQGGTRPTAEPAPANRRPSTQTTSPQTPSGGAQPSATKPTAPATPAPESSTTQPSEAEEPVLPSAPDPGAEPVPDATQEAHQDGANSPAAPQAPSALPAEQPTTSAPARVAGKEDVAGYPRETQAATARDVIDGFIGAVTQ</sequence>
<reference evidence="2 5" key="2">
    <citation type="submission" date="2024-06" db="EMBL/GenBank/DDBJ databases">
        <title>Sequencing the genomes of 1000 actinobacteria strains.</title>
        <authorList>
            <person name="Klenk H.-P."/>
        </authorList>
    </citation>
    <scope>NUCLEOTIDE SEQUENCE [LARGE SCALE GENOMIC DNA]</scope>
    <source>
        <strain evidence="2 5">DSM 44265</strain>
    </source>
</reference>
<dbReference type="EMBL" id="JAAXPF010000005">
    <property type="protein sequence ID" value="NKY68882.1"/>
    <property type="molecule type" value="Genomic_DNA"/>
</dbReference>
<dbReference type="RefSeq" id="WP_168684725.1">
    <property type="nucleotide sequence ID" value="NZ_JAAXPF010000005.1"/>
</dbReference>
<dbReference type="AlphaFoldDB" id="A0A7X6REK1"/>
<reference evidence="3 4" key="1">
    <citation type="submission" date="2020-04" db="EMBL/GenBank/DDBJ databases">
        <title>MicrobeNet Type strains.</title>
        <authorList>
            <person name="Nicholson A.C."/>
        </authorList>
    </citation>
    <scope>NUCLEOTIDE SEQUENCE [LARGE SCALE GENOMIC DNA]</scope>
    <source>
        <strain evidence="3 4">ATCC 700355</strain>
    </source>
</reference>
<proteinExistence type="predicted"/>
<evidence type="ECO:0000313" key="3">
    <source>
        <dbReference type="EMBL" id="NKY68882.1"/>
    </source>
</evidence>
<feature type="compositionally biased region" description="Low complexity" evidence="1">
    <location>
        <begin position="229"/>
        <end position="244"/>
    </location>
</feature>